<feature type="domain" description="AMP-dependent synthetase/ligase" evidence="4">
    <location>
        <begin position="23"/>
        <end position="403"/>
    </location>
</feature>
<evidence type="ECO:0000256" key="3">
    <source>
        <dbReference type="SAM" id="MobiDB-lite"/>
    </source>
</evidence>
<dbReference type="PANTHER" id="PTHR24096">
    <property type="entry name" value="LONG-CHAIN-FATTY-ACID--COA LIGASE"/>
    <property type="match status" value="1"/>
</dbReference>
<gene>
    <name evidence="6" type="ORF">GCM10018781_71540</name>
</gene>
<organism evidence="6 7">
    <name type="scientific">Kitasatospora indigofera</name>
    <dbReference type="NCBI Taxonomy" id="67307"/>
    <lineage>
        <taxon>Bacteria</taxon>
        <taxon>Bacillati</taxon>
        <taxon>Actinomycetota</taxon>
        <taxon>Actinomycetes</taxon>
        <taxon>Kitasatosporales</taxon>
        <taxon>Streptomycetaceae</taxon>
        <taxon>Kitasatospora</taxon>
    </lineage>
</organism>
<evidence type="ECO:0000313" key="6">
    <source>
        <dbReference type="EMBL" id="GHH83733.1"/>
    </source>
</evidence>
<dbReference type="InterPro" id="IPR045851">
    <property type="entry name" value="AMP-bd_C_sf"/>
</dbReference>
<evidence type="ECO:0000256" key="1">
    <source>
        <dbReference type="ARBA" id="ARBA00006432"/>
    </source>
</evidence>
<reference evidence="6" key="2">
    <citation type="submission" date="2020-09" db="EMBL/GenBank/DDBJ databases">
        <authorList>
            <person name="Sun Q."/>
            <person name="Ohkuma M."/>
        </authorList>
    </citation>
    <scope>NUCLEOTIDE SEQUENCE</scope>
    <source>
        <strain evidence="6">JCM 4646</strain>
    </source>
</reference>
<dbReference type="EMBL" id="BNBO01000068">
    <property type="protein sequence ID" value="GHH83733.1"/>
    <property type="molecule type" value="Genomic_DNA"/>
</dbReference>
<dbReference type="Pfam" id="PF13193">
    <property type="entry name" value="AMP-binding_C"/>
    <property type="match status" value="1"/>
</dbReference>
<dbReference type="PROSITE" id="PS00455">
    <property type="entry name" value="AMP_BINDING"/>
    <property type="match status" value="1"/>
</dbReference>
<accession>A0A919GGN6</accession>
<dbReference type="InterPro" id="IPR000873">
    <property type="entry name" value="AMP-dep_synth/lig_dom"/>
</dbReference>
<sequence>MIFTGPHAPTPVPETAFTSFVLEHAGRWTDSVALVDLAGEASFTYGELVAGVRRVAGALRARGFGRGDVLALLAPNVPEYPVVFHAAASLGGTVVVLNPLDTTEDLLTHLGGAGAVVLVTSEEQAARAAELVAGSKLREVVVFGQAPGATPFAELLGHDGPADGSVSDPASGPASGAGASNPVSGPVPVVAVDAASDVVALLHSSGSTGRPKGVMLTHRNMSANVLQTIGGAPLDEGERVLAVAPFHHAFGLIMVMNASLRQGATVVTMPRFDPQAYLQAIQDHRITRLYVVPTIAVLLARSPLVERFDLSSVRTIVSGGAALDPEIARLCAERLGCRVGQGYGLTEGLVSFMQVEGSPAGSVGRATPNIEFKIVDIATGRALGPGQEGEVLVRGPHVMKGYLDAPQATREVLEADGFLHTGDLGRADADGELFLVDRIKELIKYKGQQVSPVELEAVLMTHPKVADAAVIGVPDEEASEIPKAFVVVREPVTAQEIMAFVADRVAPYKKVRQVEFIDAIPRTPVGKTERRSLKERERAAR</sequence>
<dbReference type="AlphaFoldDB" id="A0A919GGN6"/>
<feature type="domain" description="AMP-binding enzyme C-terminal" evidence="5">
    <location>
        <begin position="454"/>
        <end position="527"/>
    </location>
</feature>
<comment type="caution">
    <text evidence="6">The sequence shown here is derived from an EMBL/GenBank/DDBJ whole genome shotgun (WGS) entry which is preliminary data.</text>
</comment>
<comment type="similarity">
    <text evidence="1">Belongs to the ATP-dependent AMP-binding enzyme family.</text>
</comment>
<name>A0A919GGN6_9ACTN</name>
<reference evidence="6" key="1">
    <citation type="journal article" date="2014" name="Int. J. Syst. Evol. Microbiol.">
        <title>Complete genome sequence of Corynebacterium casei LMG S-19264T (=DSM 44701T), isolated from a smear-ripened cheese.</title>
        <authorList>
            <consortium name="US DOE Joint Genome Institute (JGI-PGF)"/>
            <person name="Walter F."/>
            <person name="Albersmeier A."/>
            <person name="Kalinowski J."/>
            <person name="Ruckert C."/>
        </authorList>
    </citation>
    <scope>NUCLEOTIDE SEQUENCE</scope>
    <source>
        <strain evidence="6">JCM 4646</strain>
    </source>
</reference>
<feature type="compositionally biased region" description="Low complexity" evidence="3">
    <location>
        <begin position="164"/>
        <end position="181"/>
    </location>
</feature>
<dbReference type="InterPro" id="IPR025110">
    <property type="entry name" value="AMP-bd_C"/>
</dbReference>
<feature type="region of interest" description="Disordered" evidence="3">
    <location>
        <begin position="155"/>
        <end position="181"/>
    </location>
</feature>
<dbReference type="Gene3D" id="3.40.50.12780">
    <property type="entry name" value="N-terminal domain of ligase-like"/>
    <property type="match status" value="1"/>
</dbReference>
<evidence type="ECO:0000256" key="2">
    <source>
        <dbReference type="ARBA" id="ARBA00022598"/>
    </source>
</evidence>
<dbReference type="InterPro" id="IPR020845">
    <property type="entry name" value="AMP-binding_CS"/>
</dbReference>
<evidence type="ECO:0000259" key="5">
    <source>
        <dbReference type="Pfam" id="PF13193"/>
    </source>
</evidence>
<dbReference type="SUPFAM" id="SSF56801">
    <property type="entry name" value="Acetyl-CoA synthetase-like"/>
    <property type="match status" value="1"/>
</dbReference>
<dbReference type="PANTHER" id="PTHR24096:SF149">
    <property type="entry name" value="AMP-BINDING DOMAIN-CONTAINING PROTEIN-RELATED"/>
    <property type="match status" value="1"/>
</dbReference>
<dbReference type="FunFam" id="3.30.300.30:FF:000007">
    <property type="entry name" value="4-coumarate--CoA ligase 2"/>
    <property type="match status" value="1"/>
</dbReference>
<proteinExistence type="inferred from homology"/>
<dbReference type="GO" id="GO:0016405">
    <property type="term" value="F:CoA-ligase activity"/>
    <property type="evidence" value="ECO:0007669"/>
    <property type="project" value="TreeGrafter"/>
</dbReference>
<dbReference type="GeneID" id="95357407"/>
<dbReference type="RefSeq" id="WP_190215080.1">
    <property type="nucleotide sequence ID" value="NZ_BNBO01000068.1"/>
</dbReference>
<evidence type="ECO:0000259" key="4">
    <source>
        <dbReference type="Pfam" id="PF00501"/>
    </source>
</evidence>
<evidence type="ECO:0000313" key="7">
    <source>
        <dbReference type="Proteomes" id="UP000617734"/>
    </source>
</evidence>
<dbReference type="Pfam" id="PF00501">
    <property type="entry name" value="AMP-binding"/>
    <property type="match status" value="1"/>
</dbReference>
<dbReference type="InterPro" id="IPR042099">
    <property type="entry name" value="ANL_N_sf"/>
</dbReference>
<dbReference type="Proteomes" id="UP000617734">
    <property type="component" value="Unassembled WGS sequence"/>
</dbReference>
<dbReference type="Gene3D" id="3.30.300.30">
    <property type="match status" value="1"/>
</dbReference>
<keyword evidence="2" id="KW-0436">Ligase</keyword>
<keyword evidence="7" id="KW-1185">Reference proteome</keyword>
<protein>
    <submittedName>
        <fullName evidence="6">AMP-dependent synthetase</fullName>
    </submittedName>
</protein>